<comment type="caution">
    <text evidence="2">The sequence shown here is derived from an EMBL/GenBank/DDBJ whole genome shotgun (WGS) entry which is preliminary data.</text>
</comment>
<name>A0ABR6EJ82_9ACTN</name>
<dbReference type="CDD" id="cd00093">
    <property type="entry name" value="HTH_XRE"/>
    <property type="match status" value="1"/>
</dbReference>
<dbReference type="Gene3D" id="1.10.260.40">
    <property type="entry name" value="lambda repressor-like DNA-binding domains"/>
    <property type="match status" value="1"/>
</dbReference>
<keyword evidence="3" id="KW-1185">Reference proteome</keyword>
<dbReference type="InterPro" id="IPR010982">
    <property type="entry name" value="Lambda_DNA-bd_dom_sf"/>
</dbReference>
<proteinExistence type="predicted"/>
<dbReference type="EMBL" id="WMLF01000274">
    <property type="protein sequence ID" value="MBB1245381.1"/>
    <property type="molecule type" value="Genomic_DNA"/>
</dbReference>
<evidence type="ECO:0000259" key="1">
    <source>
        <dbReference type="SMART" id="SM00530"/>
    </source>
</evidence>
<sequence length="229" mass="25422">MHARPPFDATAARRLREALGMTPAHVAYGMFAAYGVRVSPATVAAWEQHEEAPTEDEIAALAGALWCAPSDLLGTPRTLREHRMAAGVPLPDVAIKVGIPVAQYEEVERTGKWTGNDRQAAVLADLLRLPARTHLELTGRDARLREMLRSAASVRWQAYVRPVCKLLPTAPQENVERVLERLNDEFHKRSFASLSWIDTSSEAANGSVDAGHRYLADVVEHFWELLEQL</sequence>
<dbReference type="Proteomes" id="UP000766698">
    <property type="component" value="Unassembled WGS sequence"/>
</dbReference>
<dbReference type="InterPro" id="IPR001387">
    <property type="entry name" value="Cro/C1-type_HTH"/>
</dbReference>
<organism evidence="2 3">
    <name type="scientific">Streptomyces durbertensis</name>
    <dbReference type="NCBI Taxonomy" id="2448886"/>
    <lineage>
        <taxon>Bacteria</taxon>
        <taxon>Bacillati</taxon>
        <taxon>Actinomycetota</taxon>
        <taxon>Actinomycetes</taxon>
        <taxon>Kitasatosporales</taxon>
        <taxon>Streptomycetaceae</taxon>
        <taxon>Streptomyces</taxon>
    </lineage>
</organism>
<evidence type="ECO:0000313" key="2">
    <source>
        <dbReference type="EMBL" id="MBB1245381.1"/>
    </source>
</evidence>
<protein>
    <submittedName>
        <fullName evidence="2">Helix-turn-helix transcriptional regulator</fullName>
    </submittedName>
</protein>
<accession>A0ABR6EJ82</accession>
<reference evidence="3" key="1">
    <citation type="journal article" date="2020" name="Syst. Appl. Microbiol.">
        <title>Streptomyces alkaliterrae sp. nov., isolated from an alkaline soil, and emended descriptions of Streptomyces alkaliphilus, Streptomyces calidiresistens and Streptomyces durbertensis.</title>
        <authorList>
            <person name="Swiecimska M."/>
            <person name="Golinska P."/>
            <person name="Nouioui I."/>
            <person name="Wypij M."/>
            <person name="Rai M."/>
            <person name="Sangal V."/>
            <person name="Goodfellow M."/>
        </authorList>
    </citation>
    <scope>NUCLEOTIDE SEQUENCE [LARGE SCALE GENOMIC DNA]</scope>
    <source>
        <strain evidence="3">DSM 104538</strain>
    </source>
</reference>
<feature type="domain" description="HTH cro/C1-type" evidence="1">
    <location>
        <begin position="78"/>
        <end position="134"/>
    </location>
</feature>
<gene>
    <name evidence="2" type="ORF">GL263_17680</name>
</gene>
<dbReference type="SMART" id="SM00530">
    <property type="entry name" value="HTH_XRE"/>
    <property type="match status" value="2"/>
</dbReference>
<feature type="domain" description="HTH cro/C1-type" evidence="1">
    <location>
        <begin position="11"/>
        <end position="72"/>
    </location>
</feature>
<evidence type="ECO:0000313" key="3">
    <source>
        <dbReference type="Proteomes" id="UP000766698"/>
    </source>
</evidence>